<evidence type="ECO:0000256" key="3">
    <source>
        <dbReference type="SAM" id="SignalP"/>
    </source>
</evidence>
<evidence type="ECO:0000313" key="5">
    <source>
        <dbReference type="Proteomes" id="UP000534677"/>
    </source>
</evidence>
<keyword evidence="5" id="KW-1185">Reference proteome</keyword>
<keyword evidence="1" id="KW-0175">Coiled coil</keyword>
<gene>
    <name evidence="4" type="primary">trbJ</name>
    <name evidence="4" type="ORF">HF209_30810</name>
</gene>
<feature type="chain" id="PRO_5047130092" evidence="3">
    <location>
        <begin position="25"/>
        <end position="257"/>
    </location>
</feature>
<name>A0ABR6TIH7_9PSED</name>
<dbReference type="EMBL" id="JAAXCZ010000026">
    <property type="protein sequence ID" value="MBC2385348.1"/>
    <property type="molecule type" value="Genomic_DNA"/>
</dbReference>
<evidence type="ECO:0000256" key="1">
    <source>
        <dbReference type="SAM" id="Coils"/>
    </source>
</evidence>
<feature type="signal peptide" evidence="3">
    <location>
        <begin position="1"/>
        <end position="24"/>
    </location>
</feature>
<dbReference type="InterPro" id="IPR014147">
    <property type="entry name" value="T4SS_TrbJ"/>
</dbReference>
<dbReference type="SUPFAM" id="SSF101082">
    <property type="entry name" value="Typo IV secretion system protein TraC"/>
    <property type="match status" value="1"/>
</dbReference>
<feature type="compositionally biased region" description="Basic and acidic residues" evidence="2">
    <location>
        <begin position="232"/>
        <end position="242"/>
    </location>
</feature>
<keyword evidence="3" id="KW-0732">Signal</keyword>
<proteinExistence type="predicted"/>
<protein>
    <submittedName>
        <fullName evidence="4">P-type conjugative transfer protein TrbJ</fullName>
    </submittedName>
</protein>
<sequence>MKTTQYLAAKFALVAFSVSLTAHAGGILVYDGLNNIQTTVSAMEDVTQTIKQAQQYKTQIDQFNDQIKNSANAASYIWDKSDSTLDNILRTVDAVSPMLQGQGLDQYLSGYKSLGDYTEAQQQECFKNAACVATHQTEIMEAQGQRSTQQAQANQAAMRSVVAQQQQIRQDAQNLRRLQQTAQTANGRKAALDAGNMLASAQVDNLLKMREILNTQQQMQAAQAQAQTENDAALKGRNREMLRGTNGDRAIGNAAKF</sequence>
<feature type="region of interest" description="Disordered" evidence="2">
    <location>
        <begin position="224"/>
        <end position="257"/>
    </location>
</feature>
<feature type="coiled-coil region" evidence="1">
    <location>
        <begin position="46"/>
        <end position="73"/>
    </location>
</feature>
<comment type="caution">
    <text evidence="4">The sequence shown here is derived from an EMBL/GenBank/DDBJ whole genome shotgun (WGS) entry which is preliminary data.</text>
</comment>
<reference evidence="4 5" key="1">
    <citation type="submission" date="2020-04" db="EMBL/GenBank/DDBJ databases">
        <title>Pseudomonas crami sp. nov., a novel proteolytic bacterial species isolated from cream.</title>
        <authorList>
            <person name="Hofmann K."/>
            <person name="Woller A."/>
            <person name="Huptas C."/>
            <person name="Wenning M."/>
            <person name="Scherer S."/>
            <person name="Doll E.V."/>
        </authorList>
    </citation>
    <scope>NUCLEOTIDE SEQUENCE [LARGE SCALE GENOMIC DNA]</scope>
    <source>
        <strain evidence="4 5">WS 5096</strain>
    </source>
</reference>
<dbReference type="Proteomes" id="UP000534677">
    <property type="component" value="Unassembled WGS sequence"/>
</dbReference>
<organism evidence="4 5">
    <name type="scientific">Pseudomonas cremoris</name>
    <dbReference type="NCBI Taxonomy" id="2724178"/>
    <lineage>
        <taxon>Bacteria</taxon>
        <taxon>Pseudomonadati</taxon>
        <taxon>Pseudomonadota</taxon>
        <taxon>Gammaproteobacteria</taxon>
        <taxon>Pseudomonadales</taxon>
        <taxon>Pseudomonadaceae</taxon>
        <taxon>Pseudomonas</taxon>
    </lineage>
</organism>
<dbReference type="RefSeq" id="WP_185710798.1">
    <property type="nucleotide sequence ID" value="NZ_JAAXCZ010000026.1"/>
</dbReference>
<dbReference type="NCBIfam" id="TIGR02780">
    <property type="entry name" value="TrbJ_Ti"/>
    <property type="match status" value="1"/>
</dbReference>
<accession>A0ABR6TIH7</accession>
<evidence type="ECO:0000256" key="2">
    <source>
        <dbReference type="SAM" id="MobiDB-lite"/>
    </source>
</evidence>
<evidence type="ECO:0000313" key="4">
    <source>
        <dbReference type="EMBL" id="MBC2385348.1"/>
    </source>
</evidence>